<comment type="caution">
    <text evidence="7">The sequence shown here is derived from an EMBL/GenBank/DDBJ whole genome shotgun (WGS) entry which is preliminary data.</text>
</comment>
<dbReference type="InterPro" id="IPR046350">
    <property type="entry name" value="Cystatin_sf"/>
</dbReference>
<dbReference type="EMBL" id="CADEAL010000751">
    <property type="protein sequence ID" value="CAB1424740.1"/>
    <property type="molecule type" value="Genomic_DNA"/>
</dbReference>
<dbReference type="GO" id="GO:0004869">
    <property type="term" value="F:cysteine-type endopeptidase inhibitor activity"/>
    <property type="evidence" value="ECO:0007669"/>
    <property type="project" value="InterPro"/>
</dbReference>
<evidence type="ECO:0000259" key="6">
    <source>
        <dbReference type="PROSITE" id="PS51530"/>
    </source>
</evidence>
<dbReference type="AlphaFoldDB" id="A0A9N7YAV7"/>
<feature type="compositionally biased region" description="Basic residues" evidence="4">
    <location>
        <begin position="284"/>
        <end position="294"/>
    </location>
</feature>
<feature type="domain" description="Cystatin fetuin-B-type" evidence="6">
    <location>
        <begin position="137"/>
        <end position="262"/>
    </location>
</feature>
<dbReference type="PANTHER" id="PTHR13814">
    <property type="entry name" value="FETUIN"/>
    <property type="match status" value="1"/>
</dbReference>
<evidence type="ECO:0000313" key="7">
    <source>
        <dbReference type="EMBL" id="CAB1424740.1"/>
    </source>
</evidence>
<keyword evidence="8" id="KW-1185">Reference proteome</keyword>
<keyword evidence="3" id="KW-0325">Glycoprotein</keyword>
<dbReference type="Pfam" id="PF00031">
    <property type="entry name" value="Cystatin"/>
    <property type="match status" value="2"/>
</dbReference>
<evidence type="ECO:0000256" key="2">
    <source>
        <dbReference type="ARBA" id="ARBA00023157"/>
    </source>
</evidence>
<dbReference type="GO" id="GO:0005576">
    <property type="term" value="C:extracellular region"/>
    <property type="evidence" value="ECO:0007669"/>
    <property type="project" value="TreeGrafter"/>
</dbReference>
<keyword evidence="1 5" id="KW-0732">Signal</keyword>
<feature type="region of interest" description="Disordered" evidence="4">
    <location>
        <begin position="279"/>
        <end position="349"/>
    </location>
</feature>
<name>A0A9N7YAV7_PLEPL</name>
<reference evidence="7" key="1">
    <citation type="submission" date="2020-03" db="EMBL/GenBank/DDBJ databases">
        <authorList>
            <person name="Weist P."/>
        </authorList>
    </citation>
    <scope>NUCLEOTIDE SEQUENCE</scope>
</reference>
<feature type="signal peptide" evidence="5">
    <location>
        <begin position="1"/>
        <end position="19"/>
    </location>
</feature>
<dbReference type="PANTHER" id="PTHR13814:SF17">
    <property type="entry name" value="FETUIN-B PRECURSOR"/>
    <property type="match status" value="1"/>
</dbReference>
<organism evidence="7 8">
    <name type="scientific">Pleuronectes platessa</name>
    <name type="common">European plaice</name>
    <dbReference type="NCBI Taxonomy" id="8262"/>
    <lineage>
        <taxon>Eukaryota</taxon>
        <taxon>Metazoa</taxon>
        <taxon>Chordata</taxon>
        <taxon>Craniata</taxon>
        <taxon>Vertebrata</taxon>
        <taxon>Euteleostomi</taxon>
        <taxon>Actinopterygii</taxon>
        <taxon>Neopterygii</taxon>
        <taxon>Teleostei</taxon>
        <taxon>Neoteleostei</taxon>
        <taxon>Acanthomorphata</taxon>
        <taxon>Carangaria</taxon>
        <taxon>Pleuronectiformes</taxon>
        <taxon>Pleuronectoidei</taxon>
        <taxon>Pleuronectidae</taxon>
        <taxon>Pleuronectes</taxon>
    </lineage>
</organism>
<gene>
    <name evidence="7" type="ORF">PLEPLA_LOCUS12668</name>
</gene>
<dbReference type="SMART" id="SM00043">
    <property type="entry name" value="CY"/>
    <property type="match status" value="2"/>
</dbReference>
<dbReference type="InterPro" id="IPR025764">
    <property type="entry name" value="Cystatin_Fetuin_B"/>
</dbReference>
<evidence type="ECO:0000313" key="8">
    <source>
        <dbReference type="Proteomes" id="UP001153269"/>
    </source>
</evidence>
<evidence type="ECO:0000256" key="4">
    <source>
        <dbReference type="SAM" id="MobiDB-lite"/>
    </source>
</evidence>
<sequence>MSVFLLILCVALLQQEGRARPEPLGCSSPEAVRVAEEAMEQINQGATHGYVLSINRLYHVSHSMDRDYGSLYRVTMDVLETKCHITSRKPWKECEVRDVAEVPVYGECEVSASLDTQVKLWSYSCVLREVSALSVVRMCPDCPTANNMSDPIVEETAKLSLQRFNKESGLDNVFALGNITKASFQWVVGPSYFVEFTIVETVCSKKTEASELSSCLPMDCQFAHRGFCSGSHMSIEDEEEFDFKPLVGKGINSRNPVEVKCEIYEPQAAAVEEQLHARADSKHTGQHHHNHTHLHPHEHEHEHAVTPSPDATVPKPQGSLGTVVNKPAAPRSAPAASSCPGPRRHNLDI</sequence>
<proteinExistence type="predicted"/>
<evidence type="ECO:0000256" key="3">
    <source>
        <dbReference type="ARBA" id="ARBA00023180"/>
    </source>
</evidence>
<feature type="compositionally biased region" description="Low complexity" evidence="4">
    <location>
        <begin position="327"/>
        <end position="341"/>
    </location>
</feature>
<evidence type="ECO:0000256" key="5">
    <source>
        <dbReference type="SAM" id="SignalP"/>
    </source>
</evidence>
<dbReference type="CDD" id="cd00042">
    <property type="entry name" value="CY"/>
    <property type="match status" value="2"/>
</dbReference>
<feature type="compositionally biased region" description="Basic and acidic residues" evidence="4">
    <location>
        <begin position="295"/>
        <end position="304"/>
    </location>
</feature>
<feature type="chain" id="PRO_5040115358" description="Cystatin fetuin-B-type domain-containing protein" evidence="5">
    <location>
        <begin position="20"/>
        <end position="349"/>
    </location>
</feature>
<dbReference type="SUPFAM" id="SSF54403">
    <property type="entry name" value="Cystatin/monellin"/>
    <property type="match status" value="2"/>
</dbReference>
<protein>
    <recommendedName>
        <fullName evidence="6">Cystatin fetuin-B-type domain-containing protein</fullName>
    </recommendedName>
</protein>
<accession>A0A9N7YAV7</accession>
<dbReference type="Proteomes" id="UP001153269">
    <property type="component" value="Unassembled WGS sequence"/>
</dbReference>
<dbReference type="Gene3D" id="3.10.450.10">
    <property type="match status" value="2"/>
</dbReference>
<dbReference type="InterPro" id="IPR000010">
    <property type="entry name" value="Cystatin_dom"/>
</dbReference>
<dbReference type="PROSITE" id="PS51530">
    <property type="entry name" value="CYSTATIN_FETUIN_B"/>
    <property type="match status" value="1"/>
</dbReference>
<dbReference type="InterPro" id="IPR050735">
    <property type="entry name" value="Kininogen_Fetuin_HRG"/>
</dbReference>
<evidence type="ECO:0000256" key="1">
    <source>
        <dbReference type="ARBA" id="ARBA00022729"/>
    </source>
</evidence>
<keyword evidence="2" id="KW-1015">Disulfide bond</keyword>